<proteinExistence type="inferred from homology"/>
<reference evidence="8 9" key="1">
    <citation type="submission" date="2018-01" db="EMBL/GenBank/DDBJ databases">
        <title>Metagenomic assembled genomes from two thermal pools in the Uzon Caldera, Kamchatka, Russia.</title>
        <authorList>
            <person name="Wilkins L."/>
            <person name="Ettinger C."/>
        </authorList>
    </citation>
    <scope>NUCLEOTIDE SEQUENCE [LARGE SCALE GENOMIC DNA]</scope>
    <source>
        <strain evidence="8">ZAV-05</strain>
    </source>
</reference>
<comment type="caution">
    <text evidence="8">The sequence shown here is derived from an EMBL/GenBank/DDBJ whole genome shotgun (WGS) entry which is preliminary data.</text>
</comment>
<gene>
    <name evidence="8" type="ORF">C0187_05935</name>
</gene>
<dbReference type="Pfam" id="PF01899">
    <property type="entry name" value="MNHE"/>
    <property type="match status" value="1"/>
</dbReference>
<dbReference type="GO" id="GO:0005886">
    <property type="term" value="C:plasma membrane"/>
    <property type="evidence" value="ECO:0007669"/>
    <property type="project" value="UniProtKB-SubCell"/>
</dbReference>
<keyword evidence="3" id="KW-1003">Cell membrane</keyword>
<dbReference type="PANTHER" id="PTHR34584:SF1">
    <property type="entry name" value="NA(+)_H(+) ANTIPORTER SUBUNIT E1"/>
    <property type="match status" value="1"/>
</dbReference>
<accession>A0A2J6WI74</accession>
<evidence type="ECO:0000256" key="6">
    <source>
        <dbReference type="ARBA" id="ARBA00023136"/>
    </source>
</evidence>
<evidence type="ECO:0000256" key="1">
    <source>
        <dbReference type="ARBA" id="ARBA00004651"/>
    </source>
</evidence>
<dbReference type="EMBL" id="PNIN01000058">
    <property type="protein sequence ID" value="PMP70086.1"/>
    <property type="molecule type" value="Genomic_DNA"/>
</dbReference>
<dbReference type="Proteomes" id="UP000242881">
    <property type="component" value="Unassembled WGS sequence"/>
</dbReference>
<dbReference type="GO" id="GO:0008324">
    <property type="term" value="F:monoatomic cation transmembrane transporter activity"/>
    <property type="evidence" value="ECO:0007669"/>
    <property type="project" value="InterPro"/>
</dbReference>
<evidence type="ECO:0000256" key="4">
    <source>
        <dbReference type="ARBA" id="ARBA00022692"/>
    </source>
</evidence>
<dbReference type="AlphaFoldDB" id="A0A2J6WI74"/>
<comment type="subcellular location">
    <subcellularLocation>
        <location evidence="1">Cell membrane</location>
        <topology evidence="1">Multi-pass membrane protein</topology>
    </subcellularLocation>
</comment>
<comment type="similarity">
    <text evidence="2">Belongs to the CPA3 antiporters (TC 2.A.63) subunit E family.</text>
</comment>
<sequence length="155" mass="17594">MRFFATLVILLGYWFLLSGEFTPILIVLAIISSIIVSSLTKDLFFPEKVNIKLIFKIFLYVPWLFWQIVLANIEVFKILIKPKLDIDPSMVEFEPMVKSDIGITLLANSITLTPGTVTIFADRDHFFVHALGPQFAKGLSGGEMEQKILEIEKCL</sequence>
<evidence type="ECO:0000256" key="2">
    <source>
        <dbReference type="ARBA" id="ARBA00006228"/>
    </source>
</evidence>
<evidence type="ECO:0000256" key="7">
    <source>
        <dbReference type="SAM" id="Phobius"/>
    </source>
</evidence>
<organism evidence="8 9">
    <name type="scientific">Calditerrivibrio nitroreducens</name>
    <dbReference type="NCBI Taxonomy" id="477976"/>
    <lineage>
        <taxon>Bacteria</taxon>
        <taxon>Pseudomonadati</taxon>
        <taxon>Deferribacterota</taxon>
        <taxon>Deferribacteres</taxon>
        <taxon>Deferribacterales</taxon>
        <taxon>Calditerrivibrionaceae</taxon>
    </lineage>
</organism>
<keyword evidence="6 7" id="KW-0472">Membrane</keyword>
<keyword evidence="4 7" id="KW-0812">Transmembrane</keyword>
<evidence type="ECO:0000313" key="8">
    <source>
        <dbReference type="EMBL" id="PMP70086.1"/>
    </source>
</evidence>
<evidence type="ECO:0000256" key="5">
    <source>
        <dbReference type="ARBA" id="ARBA00022989"/>
    </source>
</evidence>
<protein>
    <submittedName>
        <fullName evidence="8">Cation:proton antiporter</fullName>
    </submittedName>
</protein>
<dbReference type="PIRSF" id="PIRSF019239">
    <property type="entry name" value="MrpE"/>
    <property type="match status" value="1"/>
</dbReference>
<evidence type="ECO:0000313" key="9">
    <source>
        <dbReference type="Proteomes" id="UP000242881"/>
    </source>
</evidence>
<dbReference type="PANTHER" id="PTHR34584">
    <property type="entry name" value="NA(+)/H(+) ANTIPORTER SUBUNIT E1"/>
    <property type="match status" value="1"/>
</dbReference>
<dbReference type="InterPro" id="IPR002758">
    <property type="entry name" value="Cation_antiport_E"/>
</dbReference>
<keyword evidence="5 7" id="KW-1133">Transmembrane helix</keyword>
<evidence type="ECO:0000256" key="3">
    <source>
        <dbReference type="ARBA" id="ARBA00022475"/>
    </source>
</evidence>
<feature type="transmembrane region" description="Helical" evidence="7">
    <location>
        <begin position="53"/>
        <end position="73"/>
    </location>
</feature>
<name>A0A2J6WI74_9BACT</name>